<comment type="caution">
    <text evidence="1">The sequence shown here is derived from an EMBL/GenBank/DDBJ whole genome shotgun (WGS) entry which is preliminary data.</text>
</comment>
<reference evidence="1 2" key="1">
    <citation type="submission" date="2016-05" db="EMBL/GenBank/DDBJ databases">
        <authorList>
            <person name="Lavstsen T."/>
            <person name="Jespersen J.S."/>
        </authorList>
    </citation>
    <scope>NUCLEOTIDE SEQUENCE [LARGE SCALE GENOMIC DNA]</scope>
    <source>
        <strain evidence="1 2">SM-5815</strain>
    </source>
</reference>
<proteinExistence type="predicted"/>
<organism evidence="1 2">
    <name type="scientific">Stenotrophomonas maltophilia</name>
    <name type="common">Pseudomonas maltophilia</name>
    <name type="synonym">Xanthomonas maltophilia</name>
    <dbReference type="NCBI Taxonomy" id="40324"/>
    <lineage>
        <taxon>Bacteria</taxon>
        <taxon>Pseudomonadati</taxon>
        <taxon>Pseudomonadota</taxon>
        <taxon>Gammaproteobacteria</taxon>
        <taxon>Lysobacterales</taxon>
        <taxon>Lysobacteraceae</taxon>
        <taxon>Stenotrophomonas</taxon>
        <taxon>Stenotrophomonas maltophilia group</taxon>
    </lineage>
</organism>
<protein>
    <recommendedName>
        <fullName evidence="3">DUF2968 domain-containing protein</fullName>
    </recommendedName>
</protein>
<evidence type="ECO:0008006" key="3">
    <source>
        <dbReference type="Google" id="ProtNLM"/>
    </source>
</evidence>
<dbReference type="AlphaFoldDB" id="A0A2W6HXX2"/>
<dbReference type="EMBL" id="LXXM01000224">
    <property type="protein sequence ID" value="PZS87764.1"/>
    <property type="molecule type" value="Genomic_DNA"/>
</dbReference>
<sequence length="160" mass="17416">MSVLIRFFRALWVLVVGAAADALQWLGKPGSKVKLVCAVLAFGCMVSGLTAWEKEQKIRDLSAEVIKVRADWQADAARLQADVDSRDQRLAEVAAALRAEAEKLQALRDESAGALRALAGKVEASEKEASTWRGRYEQRPDTCKAALELLDSACPALKGY</sequence>
<dbReference type="Proteomes" id="UP000249614">
    <property type="component" value="Unassembled WGS sequence"/>
</dbReference>
<gene>
    <name evidence="1" type="ORF">A7X83_16475</name>
</gene>
<accession>A0A2W6HXX2</accession>
<evidence type="ECO:0000313" key="1">
    <source>
        <dbReference type="EMBL" id="PZS87764.1"/>
    </source>
</evidence>
<evidence type="ECO:0000313" key="2">
    <source>
        <dbReference type="Proteomes" id="UP000249614"/>
    </source>
</evidence>
<name>A0A2W6HXX2_STEMA</name>
<dbReference type="RefSeq" id="WP_111113600.1">
    <property type="nucleotide sequence ID" value="NZ_LXXM01000224.1"/>
</dbReference>